<evidence type="ECO:0000313" key="4">
    <source>
        <dbReference type="Proteomes" id="UP000244441"/>
    </source>
</evidence>
<organism evidence="3 4">
    <name type="scientific">Saccharobesus litoralis</name>
    <dbReference type="NCBI Taxonomy" id="2172099"/>
    <lineage>
        <taxon>Bacteria</taxon>
        <taxon>Pseudomonadati</taxon>
        <taxon>Pseudomonadota</taxon>
        <taxon>Gammaproteobacteria</taxon>
        <taxon>Alteromonadales</taxon>
        <taxon>Alteromonadaceae</taxon>
        <taxon>Saccharobesus</taxon>
    </lineage>
</organism>
<evidence type="ECO:0000313" key="3">
    <source>
        <dbReference type="EMBL" id="AWB66123.1"/>
    </source>
</evidence>
<sequence>MKTTMMRVVAFTLVTLPTLASAHSGHDHSAPESGLIHLAWLAPLVIAGAVIFIKRRNNSTDK</sequence>
<keyword evidence="2" id="KW-0732">Signal</keyword>
<dbReference type="AlphaFoldDB" id="A0A2S0VPK4"/>
<keyword evidence="1" id="KW-1133">Transmembrane helix</keyword>
<evidence type="ECO:0008006" key="5">
    <source>
        <dbReference type="Google" id="ProtNLM"/>
    </source>
</evidence>
<dbReference type="EMBL" id="CP026604">
    <property type="protein sequence ID" value="AWB66123.1"/>
    <property type="molecule type" value="Genomic_DNA"/>
</dbReference>
<keyword evidence="1" id="KW-0472">Membrane</keyword>
<protein>
    <recommendedName>
        <fullName evidence="5">MYXO-CTERM domain-containing protein</fullName>
    </recommendedName>
</protein>
<keyword evidence="1" id="KW-0812">Transmembrane</keyword>
<gene>
    <name evidence="3" type="ORF">C2869_06565</name>
</gene>
<proteinExistence type="predicted"/>
<reference evidence="3 4" key="1">
    <citation type="submission" date="2018-01" db="EMBL/GenBank/DDBJ databases">
        <title>Genome sequence of a Cantenovulum-like bacteria.</title>
        <authorList>
            <person name="Tan W.R."/>
            <person name="Lau N.-S."/>
            <person name="Go F."/>
            <person name="Amirul A.-A.A."/>
        </authorList>
    </citation>
    <scope>NUCLEOTIDE SEQUENCE [LARGE SCALE GENOMIC DNA]</scope>
    <source>
        <strain evidence="3 4">CCB-QB4</strain>
    </source>
</reference>
<evidence type="ECO:0000256" key="1">
    <source>
        <dbReference type="SAM" id="Phobius"/>
    </source>
</evidence>
<dbReference type="Proteomes" id="UP000244441">
    <property type="component" value="Chromosome"/>
</dbReference>
<feature type="signal peptide" evidence="2">
    <location>
        <begin position="1"/>
        <end position="22"/>
    </location>
</feature>
<accession>A0A2S0VPK4</accession>
<evidence type="ECO:0000256" key="2">
    <source>
        <dbReference type="SAM" id="SignalP"/>
    </source>
</evidence>
<name>A0A2S0VPK4_9ALTE</name>
<dbReference type="OrthoDB" id="5918117at2"/>
<feature type="transmembrane region" description="Helical" evidence="1">
    <location>
        <begin position="34"/>
        <end position="53"/>
    </location>
</feature>
<keyword evidence="4" id="KW-1185">Reference proteome</keyword>
<feature type="chain" id="PRO_5015391347" description="MYXO-CTERM domain-containing protein" evidence="2">
    <location>
        <begin position="23"/>
        <end position="62"/>
    </location>
</feature>
<dbReference type="KEGG" id="cate:C2869_06565"/>
<dbReference type="RefSeq" id="WP_108602195.1">
    <property type="nucleotide sequence ID" value="NZ_CP026604.1"/>
</dbReference>